<evidence type="ECO:0000313" key="1">
    <source>
        <dbReference type="EMBL" id="MET3574231.1"/>
    </source>
</evidence>
<organism evidence="1 2">
    <name type="scientific">Bhargavaea ullalensis</name>
    <dbReference type="NCBI Taxonomy" id="1265685"/>
    <lineage>
        <taxon>Bacteria</taxon>
        <taxon>Bacillati</taxon>
        <taxon>Bacillota</taxon>
        <taxon>Bacilli</taxon>
        <taxon>Bacillales</taxon>
        <taxon>Caryophanaceae</taxon>
        <taxon>Bhargavaea</taxon>
    </lineage>
</organism>
<keyword evidence="2" id="KW-1185">Reference proteome</keyword>
<reference evidence="1 2" key="1">
    <citation type="submission" date="2024-06" db="EMBL/GenBank/DDBJ databases">
        <title>Genomic Encyclopedia of Type Strains, Phase IV (KMG-IV): sequencing the most valuable type-strain genomes for metagenomic binning, comparative biology and taxonomic classification.</title>
        <authorList>
            <person name="Goeker M."/>
        </authorList>
    </citation>
    <scope>NUCLEOTIDE SEQUENCE [LARGE SCALE GENOMIC DNA]</scope>
    <source>
        <strain evidence="1 2">DSM 26128</strain>
    </source>
</reference>
<dbReference type="RefSeq" id="WP_354194239.1">
    <property type="nucleotide sequence ID" value="NZ_JBEPLW010000001.1"/>
</dbReference>
<accession>A0ABV2G7I0</accession>
<evidence type="ECO:0000313" key="2">
    <source>
        <dbReference type="Proteomes" id="UP001549099"/>
    </source>
</evidence>
<proteinExistence type="predicted"/>
<name>A0ABV2G7I0_9BACL</name>
<dbReference type="Proteomes" id="UP001549099">
    <property type="component" value="Unassembled WGS sequence"/>
</dbReference>
<gene>
    <name evidence="1" type="ORF">ABID49_000107</name>
</gene>
<protein>
    <submittedName>
        <fullName evidence="1">Uncharacterized protein</fullName>
    </submittedName>
</protein>
<dbReference type="EMBL" id="JBEPLW010000001">
    <property type="protein sequence ID" value="MET3574231.1"/>
    <property type="molecule type" value="Genomic_DNA"/>
</dbReference>
<sequence length="261" mass="30516">MKQATGRIVEHFPILKDKINFTDSERATEAMEGLNEAEATFLQLAWFFERPDGAKFDLGELHSHLNNDWLELALELITEYFREDTYLIQKPTYSLVKDSSDYFSMTQFAEELTRRGINYPRQKVYSYYTRGKIPEPDLIVGGMKYWHKDAVDAYYQHERDRMLGLSDASDGGKTATKIERIELPSLTDWGILQIKGLGNTYFRYSFEGDRPVLEESYFVDNAENVEDKHQTMSRNSDLYKAVQEQLDAYFEEREKSEVREG</sequence>
<comment type="caution">
    <text evidence="1">The sequence shown here is derived from an EMBL/GenBank/DDBJ whole genome shotgun (WGS) entry which is preliminary data.</text>
</comment>